<proteinExistence type="inferred from homology"/>
<evidence type="ECO:0000313" key="7">
    <source>
        <dbReference type="EMBL" id="MBA0801755.1"/>
    </source>
</evidence>
<dbReference type="PANTHER" id="PTHR31818:SF3">
    <property type="entry name" value="O-FUCOSYLTRANSFERASE 29"/>
    <property type="match status" value="1"/>
</dbReference>
<dbReference type="GO" id="GO:0006004">
    <property type="term" value="P:fucose metabolic process"/>
    <property type="evidence" value="ECO:0007669"/>
    <property type="project" value="UniProtKB-KW"/>
</dbReference>
<keyword evidence="8" id="KW-1185">Reference proteome</keyword>
<gene>
    <name evidence="7" type="ORF">Gohar_012103</name>
</gene>
<dbReference type="OrthoDB" id="993347at2759"/>
<keyword evidence="5" id="KW-0119">Carbohydrate metabolism</keyword>
<evidence type="ECO:0000256" key="2">
    <source>
        <dbReference type="ARBA" id="ARBA00022676"/>
    </source>
</evidence>
<evidence type="ECO:0000256" key="1">
    <source>
        <dbReference type="ARBA" id="ARBA00007737"/>
    </source>
</evidence>
<evidence type="ECO:0000313" key="8">
    <source>
        <dbReference type="Proteomes" id="UP000593560"/>
    </source>
</evidence>
<dbReference type="AlphaFoldDB" id="A0A7J9GYB4"/>
<evidence type="ECO:0000256" key="6">
    <source>
        <dbReference type="ARBA" id="ARBA00030350"/>
    </source>
</evidence>
<dbReference type="PANTHER" id="PTHR31818">
    <property type="entry name" value="O-FUCOSYLTRANSFERASE 16"/>
    <property type="match status" value="1"/>
</dbReference>
<dbReference type="Proteomes" id="UP000593560">
    <property type="component" value="Unassembled WGS sequence"/>
</dbReference>
<protein>
    <recommendedName>
        <fullName evidence="6">O-fucosyltransferase family protein</fullName>
    </recommendedName>
</protein>
<dbReference type="EMBL" id="JABFAD010000007">
    <property type="protein sequence ID" value="MBA0801755.1"/>
    <property type="molecule type" value="Genomic_DNA"/>
</dbReference>
<keyword evidence="2" id="KW-0328">Glycosyltransferase</keyword>
<name>A0A7J9GYB4_9ROSI</name>
<accession>A0A7J9GYB4</accession>
<keyword evidence="3" id="KW-0808">Transferase</keyword>
<dbReference type="GO" id="GO:0016757">
    <property type="term" value="F:glycosyltransferase activity"/>
    <property type="evidence" value="ECO:0007669"/>
    <property type="project" value="UniProtKB-KW"/>
</dbReference>
<reference evidence="7 8" key="1">
    <citation type="journal article" date="2019" name="Genome Biol. Evol.">
        <title>Insights into the evolution of the New World diploid cottons (Gossypium, subgenus Houzingenia) based on genome sequencing.</title>
        <authorList>
            <person name="Grover C.E."/>
            <person name="Arick M.A. 2nd"/>
            <person name="Thrash A."/>
            <person name="Conover J.L."/>
            <person name="Sanders W.S."/>
            <person name="Peterson D.G."/>
            <person name="Frelichowski J.E."/>
            <person name="Scheffler J.A."/>
            <person name="Scheffler B.E."/>
            <person name="Wendel J.F."/>
        </authorList>
    </citation>
    <scope>NUCLEOTIDE SEQUENCE [LARGE SCALE GENOMIC DNA]</scope>
    <source>
        <strain evidence="7">0</strain>
        <tissue evidence="7">Leaf</tissue>
    </source>
</reference>
<organism evidence="7 8">
    <name type="scientific">Gossypium harknessii</name>
    <dbReference type="NCBI Taxonomy" id="34285"/>
    <lineage>
        <taxon>Eukaryota</taxon>
        <taxon>Viridiplantae</taxon>
        <taxon>Streptophyta</taxon>
        <taxon>Embryophyta</taxon>
        <taxon>Tracheophyta</taxon>
        <taxon>Spermatophyta</taxon>
        <taxon>Magnoliopsida</taxon>
        <taxon>eudicotyledons</taxon>
        <taxon>Gunneridae</taxon>
        <taxon>Pentapetalae</taxon>
        <taxon>rosids</taxon>
        <taxon>malvids</taxon>
        <taxon>Malvales</taxon>
        <taxon>Malvaceae</taxon>
        <taxon>Malvoideae</taxon>
        <taxon>Gossypium</taxon>
    </lineage>
</organism>
<sequence length="171" mass="19692">MILKFKLRRACFHSFNYKLEPDMLAFSGCYIGGGDKERYELREIRKRWETLPDIDAVGERRRGKCPLTPHEVGLMLSALGFENDAYIYVASGEIYGGEETLEPLKDLFPNLYTKEILANEDRKPFLPFSSCLAAIDYIVCDESDVFAPIIMEIWPRFLQVEGEKSELFLSC</sequence>
<evidence type="ECO:0000256" key="5">
    <source>
        <dbReference type="ARBA" id="ARBA00023277"/>
    </source>
</evidence>
<dbReference type="InterPro" id="IPR019378">
    <property type="entry name" value="GDP-Fuc_O-FucTrfase"/>
</dbReference>
<comment type="similarity">
    <text evidence="1">Belongs to the glycosyltransferase GT106 family.</text>
</comment>
<keyword evidence="4" id="KW-0294">Fucose metabolism</keyword>
<dbReference type="Pfam" id="PF10250">
    <property type="entry name" value="O-FucT"/>
    <property type="match status" value="1"/>
</dbReference>
<comment type="caution">
    <text evidence="7">The sequence shown here is derived from an EMBL/GenBank/DDBJ whole genome shotgun (WGS) entry which is preliminary data.</text>
</comment>
<evidence type="ECO:0000256" key="4">
    <source>
        <dbReference type="ARBA" id="ARBA00023253"/>
    </source>
</evidence>
<evidence type="ECO:0000256" key="3">
    <source>
        <dbReference type="ARBA" id="ARBA00022679"/>
    </source>
</evidence>